<dbReference type="Pfam" id="PF02608">
    <property type="entry name" value="Bmp"/>
    <property type="match status" value="1"/>
</dbReference>
<reference evidence="7 8" key="1">
    <citation type="submission" date="2010-11" db="EMBL/GenBank/DDBJ databases">
        <title>Complete sequence of Halanaerobium sp. sapolanicus.</title>
        <authorList>
            <consortium name="US DOE Joint Genome Institute"/>
            <person name="Lucas S."/>
            <person name="Copeland A."/>
            <person name="Lapidus A."/>
            <person name="Cheng J.-F."/>
            <person name="Bruce D."/>
            <person name="Goodwin L."/>
            <person name="Pitluck S."/>
            <person name="Davenport K."/>
            <person name="Detter J.C."/>
            <person name="Han C."/>
            <person name="Tapia R."/>
            <person name="Land M."/>
            <person name="Hauser L."/>
            <person name="Jeffries C."/>
            <person name="Kyrpides N."/>
            <person name="Ivanova N."/>
            <person name="Mikhailova N."/>
            <person name="Begemann M.B."/>
            <person name="Mormile M.R."/>
            <person name="Wall J.D."/>
            <person name="Elias D.A."/>
            <person name="Woyke T."/>
        </authorList>
    </citation>
    <scope>NUCLEOTIDE SEQUENCE [LARGE SCALE GENOMIC DNA]</scope>
    <source>
        <strain evidence="8">sapolanicus</strain>
    </source>
</reference>
<evidence type="ECO:0000313" key="7">
    <source>
        <dbReference type="EMBL" id="ADQ15377.1"/>
    </source>
</evidence>
<name>E4RJF7_HALHG</name>
<dbReference type="AlphaFoldDB" id="E4RJF7"/>
<dbReference type="OrthoDB" id="9769871at2"/>
<protein>
    <submittedName>
        <fullName evidence="7">Basic membrane lipoprotein</fullName>
    </submittedName>
</protein>
<dbReference type="EMBL" id="CP002304">
    <property type="protein sequence ID" value="ADQ15377.1"/>
    <property type="molecule type" value="Genomic_DNA"/>
</dbReference>
<evidence type="ECO:0000259" key="6">
    <source>
        <dbReference type="Pfam" id="PF02608"/>
    </source>
</evidence>
<evidence type="ECO:0000256" key="4">
    <source>
        <dbReference type="ARBA" id="ARBA00023136"/>
    </source>
</evidence>
<proteinExistence type="predicted"/>
<sequence>MKKLIFLLFFFLVLTITGTISAENMKLAVITEVENTTAPSYNYASKLAMEELEIDFNINYDFIKTELLTDYLPKLSYLAESQADLIWAIGPSMQQSLKETAQMYSQKKFIIIDGIVELDNVLSINFAVEEGSFLAGVIAALKSESVVIAFIGERENNRSKKYEAGFFAGAKQVDQDIKLLSKYLCANNFKDTARETADQLYFNGADVIYYFTGSASDAIIASAEANDFYLIGVENKTVETVSDKILTNVIKNISYVLKKESNNFFDDAFQNGSKAYNLANYGLTIDQKIADNKLSDSIIDKLELYKNKIINGELEVPDNFNNY</sequence>
<dbReference type="Proteomes" id="UP000007434">
    <property type="component" value="Chromosome"/>
</dbReference>
<dbReference type="HOGENOM" id="CLU_038813_0_0_9"/>
<dbReference type="RefSeq" id="WP_013406446.1">
    <property type="nucleotide sequence ID" value="NC_014654.1"/>
</dbReference>
<keyword evidence="5 7" id="KW-0449">Lipoprotein</keyword>
<keyword evidence="3" id="KW-0732">Signal</keyword>
<dbReference type="eggNOG" id="COG1744">
    <property type="taxonomic scope" value="Bacteria"/>
</dbReference>
<dbReference type="KEGG" id="has:Halsa_1960"/>
<evidence type="ECO:0000256" key="5">
    <source>
        <dbReference type="ARBA" id="ARBA00023288"/>
    </source>
</evidence>
<evidence type="ECO:0000256" key="1">
    <source>
        <dbReference type="ARBA" id="ARBA00004236"/>
    </source>
</evidence>
<organism evidence="7 8">
    <name type="scientific">Halanaerobium hydrogeniformans</name>
    <name type="common">Halanaerobium sp. (strain sapolanicus)</name>
    <dbReference type="NCBI Taxonomy" id="656519"/>
    <lineage>
        <taxon>Bacteria</taxon>
        <taxon>Bacillati</taxon>
        <taxon>Bacillota</taxon>
        <taxon>Clostridia</taxon>
        <taxon>Halanaerobiales</taxon>
        <taxon>Halanaerobiaceae</taxon>
        <taxon>Halanaerobium</taxon>
    </lineage>
</organism>
<keyword evidence="2" id="KW-1003">Cell membrane</keyword>
<evidence type="ECO:0000313" key="8">
    <source>
        <dbReference type="Proteomes" id="UP000007434"/>
    </source>
</evidence>
<keyword evidence="8" id="KW-1185">Reference proteome</keyword>
<dbReference type="STRING" id="656519.Halsa_1960"/>
<feature type="domain" description="ABC transporter substrate-binding protein PnrA-like" evidence="6">
    <location>
        <begin position="40"/>
        <end position="319"/>
    </location>
</feature>
<dbReference type="PANTHER" id="PTHR34296">
    <property type="entry name" value="TRANSCRIPTIONAL ACTIVATOR PROTEIN MED"/>
    <property type="match status" value="1"/>
</dbReference>
<keyword evidence="4" id="KW-0472">Membrane</keyword>
<dbReference type="CDD" id="cd06354">
    <property type="entry name" value="PBP1_PrnA-like"/>
    <property type="match status" value="1"/>
</dbReference>
<dbReference type="InterPro" id="IPR003760">
    <property type="entry name" value="PnrA-like"/>
</dbReference>
<dbReference type="InterPro" id="IPR050957">
    <property type="entry name" value="BMP_lipoprotein"/>
</dbReference>
<evidence type="ECO:0000256" key="3">
    <source>
        <dbReference type="ARBA" id="ARBA00022729"/>
    </source>
</evidence>
<dbReference type="GO" id="GO:0005886">
    <property type="term" value="C:plasma membrane"/>
    <property type="evidence" value="ECO:0007669"/>
    <property type="project" value="UniProtKB-SubCell"/>
</dbReference>
<comment type="subcellular location">
    <subcellularLocation>
        <location evidence="1">Cell membrane</location>
    </subcellularLocation>
</comment>
<dbReference type="Gene3D" id="3.40.50.2300">
    <property type="match status" value="2"/>
</dbReference>
<accession>E4RJF7</accession>
<evidence type="ECO:0000256" key="2">
    <source>
        <dbReference type="ARBA" id="ARBA00022475"/>
    </source>
</evidence>
<reference evidence="7 8" key="2">
    <citation type="journal article" date="2011" name="J. Bacteriol.">
        <title>Complete Genome Sequence of the Haloalkaliphilic, Hydrogen Producing Halanaerobium hydrogenoformans.</title>
        <authorList>
            <person name="Brown S.D."/>
            <person name="Begemann M.B."/>
            <person name="Mormile M.R."/>
            <person name="Wall J.D."/>
            <person name="Han C.S."/>
            <person name="Goodwin L.A."/>
            <person name="Pitluck S."/>
            <person name="Land M.L."/>
            <person name="Hauser L.J."/>
            <person name="Elias D.A."/>
        </authorList>
    </citation>
    <scope>NUCLEOTIDE SEQUENCE [LARGE SCALE GENOMIC DNA]</scope>
    <source>
        <strain evidence="8">sapolanicus</strain>
    </source>
</reference>
<gene>
    <name evidence="7" type="ordered locus">Halsa_1960</name>
</gene>
<dbReference type="PANTHER" id="PTHR34296:SF2">
    <property type="entry name" value="ABC TRANSPORTER GUANOSINE-BINDING PROTEIN NUPN"/>
    <property type="match status" value="1"/>
</dbReference>